<evidence type="ECO:0000256" key="1">
    <source>
        <dbReference type="SAM" id="MobiDB-lite"/>
    </source>
</evidence>
<keyword evidence="2" id="KW-0067">ATP-binding</keyword>
<dbReference type="STRING" id="35608.A0A2U1LNM1"/>
<name>A0A2U1LNM1_ARTAN</name>
<feature type="region of interest" description="Disordered" evidence="1">
    <location>
        <begin position="138"/>
        <end position="208"/>
    </location>
</feature>
<sequence length="208" mass="23649">MNILFPRETAQNCQTSSNNVGVETICDSPSMKTLPDDNLSVNPVDVYKLEPRMNWKFLDEISDHISGMKGKLLSLFSDESTIKNLCKKVFGVWMFYSRQEAEIPDIRKRMEVAFDWLQSNRPKIDDFLKRTITQVEEIGDKKNQDEETGDTLQVEPMLEKQTSGGNTQEAKNKKGKDDNAQGDNNKRNNNKGKNSKGKKGKKGKGKKK</sequence>
<keyword evidence="2" id="KW-0547">Nucleotide-binding</keyword>
<accession>A0A2U1LNM1</accession>
<reference evidence="2 3" key="1">
    <citation type="journal article" date="2018" name="Mol. Plant">
        <title>The genome of Artemisia annua provides insight into the evolution of Asteraceae family and artemisinin biosynthesis.</title>
        <authorList>
            <person name="Shen Q."/>
            <person name="Zhang L."/>
            <person name="Liao Z."/>
            <person name="Wang S."/>
            <person name="Yan T."/>
            <person name="Shi P."/>
            <person name="Liu M."/>
            <person name="Fu X."/>
            <person name="Pan Q."/>
            <person name="Wang Y."/>
            <person name="Lv Z."/>
            <person name="Lu X."/>
            <person name="Zhang F."/>
            <person name="Jiang W."/>
            <person name="Ma Y."/>
            <person name="Chen M."/>
            <person name="Hao X."/>
            <person name="Li L."/>
            <person name="Tang Y."/>
            <person name="Lv G."/>
            <person name="Zhou Y."/>
            <person name="Sun X."/>
            <person name="Brodelius P.E."/>
            <person name="Rose J.K.C."/>
            <person name="Tang K."/>
        </authorList>
    </citation>
    <scope>NUCLEOTIDE SEQUENCE [LARGE SCALE GENOMIC DNA]</scope>
    <source>
        <strain evidence="3">cv. Huhao1</strain>
        <tissue evidence="2">Leaf</tissue>
    </source>
</reference>
<dbReference type="EMBL" id="PKPP01008476">
    <property type="protein sequence ID" value="PWA50601.1"/>
    <property type="molecule type" value="Genomic_DNA"/>
</dbReference>
<evidence type="ECO:0000313" key="3">
    <source>
        <dbReference type="Proteomes" id="UP000245207"/>
    </source>
</evidence>
<dbReference type="GO" id="GO:0005524">
    <property type="term" value="F:ATP binding"/>
    <property type="evidence" value="ECO:0007669"/>
    <property type="project" value="UniProtKB-KW"/>
</dbReference>
<gene>
    <name evidence="2" type="ORF">CTI12_AA471370</name>
</gene>
<keyword evidence="3" id="KW-1185">Reference proteome</keyword>
<proteinExistence type="predicted"/>
<evidence type="ECO:0000313" key="2">
    <source>
        <dbReference type="EMBL" id="PWA50601.1"/>
    </source>
</evidence>
<dbReference type="GO" id="GO:0016787">
    <property type="term" value="F:hydrolase activity"/>
    <property type="evidence" value="ECO:0007669"/>
    <property type="project" value="UniProtKB-KW"/>
</dbReference>
<feature type="compositionally biased region" description="Basic residues" evidence="1">
    <location>
        <begin position="188"/>
        <end position="208"/>
    </location>
</feature>
<keyword evidence="2" id="KW-0378">Hydrolase</keyword>
<feature type="compositionally biased region" description="Basic and acidic residues" evidence="1">
    <location>
        <begin position="170"/>
        <end position="179"/>
    </location>
</feature>
<comment type="caution">
    <text evidence="2">The sequence shown here is derived from an EMBL/GenBank/DDBJ whole genome shotgun (WGS) entry which is preliminary data.</text>
</comment>
<protein>
    <submittedName>
        <fullName evidence="2">UvrD-like Helicase, ATP-binding domain, P-loop containing nucleoside triphosphate hydrolase</fullName>
    </submittedName>
</protein>
<feature type="compositionally biased region" description="Polar residues" evidence="1">
    <location>
        <begin position="160"/>
        <end position="169"/>
    </location>
</feature>
<dbReference type="Proteomes" id="UP000245207">
    <property type="component" value="Unassembled WGS sequence"/>
</dbReference>
<dbReference type="AlphaFoldDB" id="A0A2U1LNM1"/>
<dbReference type="GO" id="GO:0004386">
    <property type="term" value="F:helicase activity"/>
    <property type="evidence" value="ECO:0007669"/>
    <property type="project" value="UniProtKB-KW"/>
</dbReference>
<organism evidence="2 3">
    <name type="scientific">Artemisia annua</name>
    <name type="common">Sweet wormwood</name>
    <dbReference type="NCBI Taxonomy" id="35608"/>
    <lineage>
        <taxon>Eukaryota</taxon>
        <taxon>Viridiplantae</taxon>
        <taxon>Streptophyta</taxon>
        <taxon>Embryophyta</taxon>
        <taxon>Tracheophyta</taxon>
        <taxon>Spermatophyta</taxon>
        <taxon>Magnoliopsida</taxon>
        <taxon>eudicotyledons</taxon>
        <taxon>Gunneridae</taxon>
        <taxon>Pentapetalae</taxon>
        <taxon>asterids</taxon>
        <taxon>campanulids</taxon>
        <taxon>Asterales</taxon>
        <taxon>Asteraceae</taxon>
        <taxon>Asteroideae</taxon>
        <taxon>Anthemideae</taxon>
        <taxon>Artemisiinae</taxon>
        <taxon>Artemisia</taxon>
    </lineage>
</organism>
<keyword evidence="2" id="KW-0347">Helicase</keyword>